<evidence type="ECO:0008006" key="2">
    <source>
        <dbReference type="Google" id="ProtNLM"/>
    </source>
</evidence>
<accession>A0AAT9GEB7</accession>
<dbReference type="EMBL" id="AP029172">
    <property type="protein sequence ID" value="BFD48230.1"/>
    <property type="molecule type" value="Genomic_DNA"/>
</dbReference>
<organism evidence="1">
    <name type="scientific">Wolbachia endosymbiont of Sergentomyia squamirostris</name>
    <dbReference type="NCBI Taxonomy" id="3113640"/>
    <lineage>
        <taxon>Bacteria</taxon>
        <taxon>Pseudomonadati</taxon>
        <taxon>Pseudomonadota</taxon>
        <taxon>Alphaproteobacteria</taxon>
        <taxon>Rickettsiales</taxon>
        <taxon>Anaplasmataceae</taxon>
        <taxon>Wolbachieae</taxon>
        <taxon>Wolbachia</taxon>
    </lineage>
</organism>
<sequence>MSILTQSGRAAIAASIKKQSIHLAWGTGDTSWESSHKEVEKTFVKGEIMLDHYHVKDAKVFQGQTIYQPSIDYIVESSTGVIQRTENSSIVENSTVTIEYVQSTPPEPINATKLINEVGRRTADEVLFCKGDENGELITPSGRFRPSNVPTNNLFLKFTFDFTDAANQVIRELGVMVGTKVKKELPEGQRYFEPKDIEDPGILLVLEHTVPLIRTSATRETFSFVVTF</sequence>
<gene>
    <name evidence="1" type="ORF">DMENIID0003_13040</name>
</gene>
<dbReference type="AlphaFoldDB" id="A0AAT9GEB7"/>
<dbReference type="Pfam" id="PF25691">
    <property type="entry name" value="BW3TFN"/>
    <property type="match status" value="2"/>
</dbReference>
<protein>
    <recommendedName>
        <fullName evidence="2">Phage related protein</fullName>
    </recommendedName>
</protein>
<evidence type="ECO:0000313" key="1">
    <source>
        <dbReference type="EMBL" id="BFD48230.1"/>
    </source>
</evidence>
<reference evidence="1" key="1">
    <citation type="submission" date="2024-01" db="EMBL/GenBank/DDBJ databases">
        <title>Sequencing the genomes of a sandfly, Sergentomyia squamirostris, and its two endosymbionts.</title>
        <authorList>
            <person name="Itokawa K."/>
            <person name="Sanjoba C."/>
        </authorList>
    </citation>
    <scope>NUCLEOTIDE SEQUENCE</scope>
    <source>
        <strain evidence="1">WSSQ</strain>
    </source>
</reference>
<name>A0AAT9GEB7_9RICK</name>
<proteinExistence type="predicted"/>
<dbReference type="InterPro" id="IPR058040">
    <property type="entry name" value="BW3TFN"/>
</dbReference>